<dbReference type="AlphaFoldDB" id="A0A814F2R8"/>
<accession>A0A814F2R8</accession>
<comment type="caution">
    <text evidence="2">The sequence shown here is derived from an EMBL/GenBank/DDBJ whole genome shotgun (WGS) entry which is preliminary data.</text>
</comment>
<evidence type="ECO:0008006" key="4">
    <source>
        <dbReference type="Google" id="ProtNLM"/>
    </source>
</evidence>
<keyword evidence="3" id="KW-1185">Reference proteome</keyword>
<evidence type="ECO:0000313" key="2">
    <source>
        <dbReference type="EMBL" id="CAF0975126.1"/>
    </source>
</evidence>
<organism evidence="2 3">
    <name type="scientific">Brachionus calyciflorus</name>
    <dbReference type="NCBI Taxonomy" id="104777"/>
    <lineage>
        <taxon>Eukaryota</taxon>
        <taxon>Metazoa</taxon>
        <taxon>Spiralia</taxon>
        <taxon>Gnathifera</taxon>
        <taxon>Rotifera</taxon>
        <taxon>Eurotatoria</taxon>
        <taxon>Monogononta</taxon>
        <taxon>Pseudotrocha</taxon>
        <taxon>Ploima</taxon>
        <taxon>Brachionidae</taxon>
        <taxon>Brachionus</taxon>
    </lineage>
</organism>
<proteinExistence type="predicted"/>
<sequence>MISNETFNMDSLTDNENQISTKKLEDFVDRLENGMSEWFKEFNWSKDDLFKLNNEKTKFFTCPFDAGHRNISEKNYEKHILKCRLKSYSMTNQDFLDYNKHPDVNSPFQIVIDKNVQNEIFKNAQENKPAPSNMLPIPFEYNILNFRDEKNNNKNTQNSRDVSLTTNQMFVNYTPAERLLLHEYALSKSKSLGYQNSFEQSLVDLPEETNFNDKGASTSDSVFSKEIKRRPKSYRTGKTKTHTDALRELIDTQMEFLRKSGQNHTEMNIDDSKINKKRDHSRSSSRSESTERLKHHHKEKSTRKKQKKSKK</sequence>
<dbReference type="Proteomes" id="UP000663879">
    <property type="component" value="Unassembled WGS sequence"/>
</dbReference>
<evidence type="ECO:0000313" key="3">
    <source>
        <dbReference type="Proteomes" id="UP000663879"/>
    </source>
</evidence>
<reference evidence="2" key="1">
    <citation type="submission" date="2021-02" db="EMBL/GenBank/DDBJ databases">
        <authorList>
            <person name="Nowell W R."/>
        </authorList>
    </citation>
    <scope>NUCLEOTIDE SEQUENCE</scope>
    <source>
        <strain evidence="2">Ploen Becks lab</strain>
    </source>
</reference>
<dbReference type="EMBL" id="CAJNOC010003264">
    <property type="protein sequence ID" value="CAF0975126.1"/>
    <property type="molecule type" value="Genomic_DNA"/>
</dbReference>
<feature type="region of interest" description="Disordered" evidence="1">
    <location>
        <begin position="208"/>
        <end position="241"/>
    </location>
</feature>
<protein>
    <recommendedName>
        <fullName evidence="4">CHHC U11-48K-type domain-containing protein</fullName>
    </recommendedName>
</protein>
<evidence type="ECO:0000256" key="1">
    <source>
        <dbReference type="SAM" id="MobiDB-lite"/>
    </source>
</evidence>
<feature type="region of interest" description="Disordered" evidence="1">
    <location>
        <begin position="259"/>
        <end position="311"/>
    </location>
</feature>
<dbReference type="OrthoDB" id="69229at2759"/>
<feature type="compositionally biased region" description="Basic residues" evidence="1">
    <location>
        <begin position="293"/>
        <end position="311"/>
    </location>
</feature>
<feature type="compositionally biased region" description="Basic residues" evidence="1">
    <location>
        <begin position="227"/>
        <end position="240"/>
    </location>
</feature>
<name>A0A814F2R8_9BILA</name>
<gene>
    <name evidence="2" type="ORF">OXX778_LOCUS15128</name>
</gene>